<comment type="caution">
    <text evidence="11">The sequence shown here is derived from an EMBL/GenBank/DDBJ whole genome shotgun (WGS) entry which is preliminary data.</text>
</comment>
<keyword evidence="5 10" id="KW-0328">Glycosyltransferase</keyword>
<evidence type="ECO:0000256" key="5">
    <source>
        <dbReference type="ARBA" id="ARBA00022676"/>
    </source>
</evidence>
<comment type="similarity">
    <text evidence="2 10">Belongs to the Arg-specific ADP-ribosyltransferase family.</text>
</comment>
<dbReference type="PANTHER" id="PTHR10339">
    <property type="entry name" value="ADP-RIBOSYLTRANSFERASE"/>
    <property type="match status" value="1"/>
</dbReference>
<gene>
    <name evidence="11" type="ORF">GIL414_LOCUS2871</name>
</gene>
<dbReference type="Proteomes" id="UP000681720">
    <property type="component" value="Unassembled WGS sequence"/>
</dbReference>
<dbReference type="SUPFAM" id="SSF52047">
    <property type="entry name" value="RNI-like"/>
    <property type="match status" value="1"/>
</dbReference>
<evidence type="ECO:0000256" key="7">
    <source>
        <dbReference type="ARBA" id="ARBA00022695"/>
    </source>
</evidence>
<reference evidence="11" key="1">
    <citation type="submission" date="2021-02" db="EMBL/GenBank/DDBJ databases">
        <authorList>
            <person name="Nowell W R."/>
        </authorList>
    </citation>
    <scope>NUCLEOTIDE SEQUENCE</scope>
</reference>
<keyword evidence="6 10" id="KW-0808">Transferase</keyword>
<dbReference type="InterPro" id="IPR000768">
    <property type="entry name" value="ART"/>
</dbReference>
<dbReference type="GO" id="GO:0090729">
    <property type="term" value="F:toxin activity"/>
    <property type="evidence" value="ECO:0007669"/>
    <property type="project" value="UniProtKB-KW"/>
</dbReference>
<dbReference type="Gene3D" id="3.90.176.10">
    <property type="entry name" value="Toxin ADP-ribosyltransferase, Chain A, domain 1"/>
    <property type="match status" value="1"/>
</dbReference>
<protein>
    <recommendedName>
        <fullName evidence="10">NAD(P)(+)--arginine ADP-ribosyltransferase</fullName>
        <ecNumber evidence="10">2.4.2.31</ecNumber>
    </recommendedName>
    <alternativeName>
        <fullName evidence="10">Mono(ADP-ribosyl)transferase</fullName>
    </alternativeName>
</protein>
<dbReference type="InterPro" id="IPR050999">
    <property type="entry name" value="ADP-ribosyltransferase_ARG"/>
</dbReference>
<organism evidence="11 12">
    <name type="scientific">Rotaria magnacalcarata</name>
    <dbReference type="NCBI Taxonomy" id="392030"/>
    <lineage>
        <taxon>Eukaryota</taxon>
        <taxon>Metazoa</taxon>
        <taxon>Spiralia</taxon>
        <taxon>Gnathifera</taxon>
        <taxon>Rotifera</taxon>
        <taxon>Eurotatoria</taxon>
        <taxon>Bdelloidea</taxon>
        <taxon>Philodinida</taxon>
        <taxon>Philodinidae</taxon>
        <taxon>Rotaria</taxon>
    </lineage>
</organism>
<accession>A0A8S2K0A8</accession>
<dbReference type="SUPFAM" id="SSF56399">
    <property type="entry name" value="ADP-ribosylation"/>
    <property type="match status" value="1"/>
</dbReference>
<dbReference type="GO" id="GO:0016779">
    <property type="term" value="F:nucleotidyltransferase activity"/>
    <property type="evidence" value="ECO:0007669"/>
    <property type="project" value="UniProtKB-KW"/>
</dbReference>
<dbReference type="GO" id="GO:0005576">
    <property type="term" value="C:extracellular region"/>
    <property type="evidence" value="ECO:0007669"/>
    <property type="project" value="UniProtKB-SubCell"/>
</dbReference>
<keyword evidence="7" id="KW-0548">Nucleotidyltransferase</keyword>
<comment type="subcellular location">
    <subcellularLocation>
        <location evidence="1">Secreted</location>
    </subcellularLocation>
</comment>
<dbReference type="InterPro" id="IPR032675">
    <property type="entry name" value="LRR_dom_sf"/>
</dbReference>
<keyword evidence="4" id="KW-0800">Toxin</keyword>
<evidence type="ECO:0000256" key="1">
    <source>
        <dbReference type="ARBA" id="ARBA00004613"/>
    </source>
</evidence>
<proteinExistence type="inferred from homology"/>
<keyword evidence="3" id="KW-0964">Secreted</keyword>
<evidence type="ECO:0000256" key="2">
    <source>
        <dbReference type="ARBA" id="ARBA00009558"/>
    </source>
</evidence>
<dbReference type="PROSITE" id="PS51996">
    <property type="entry name" value="TR_MART"/>
    <property type="match status" value="1"/>
</dbReference>
<dbReference type="GO" id="GO:0003950">
    <property type="term" value="F:NAD+ poly-ADP-ribosyltransferase activity"/>
    <property type="evidence" value="ECO:0007669"/>
    <property type="project" value="TreeGrafter"/>
</dbReference>
<keyword evidence="8" id="KW-0843">Virulence</keyword>
<evidence type="ECO:0000256" key="10">
    <source>
        <dbReference type="RuleBase" id="RU361228"/>
    </source>
</evidence>
<evidence type="ECO:0000256" key="3">
    <source>
        <dbReference type="ARBA" id="ARBA00022525"/>
    </source>
</evidence>
<dbReference type="Pfam" id="PF01129">
    <property type="entry name" value="ART"/>
    <property type="match status" value="1"/>
</dbReference>
<evidence type="ECO:0000313" key="12">
    <source>
        <dbReference type="Proteomes" id="UP000681720"/>
    </source>
</evidence>
<keyword evidence="10" id="KW-0521">NADP</keyword>
<name>A0A8S2K0A8_9BILA</name>
<evidence type="ECO:0000256" key="9">
    <source>
        <dbReference type="ARBA" id="ARBA00047597"/>
    </source>
</evidence>
<dbReference type="EC" id="2.4.2.31" evidence="10"/>
<dbReference type="GO" id="GO:0106274">
    <property type="term" value="F:NAD+-protein-arginine ADP-ribosyltransferase activity"/>
    <property type="evidence" value="ECO:0007669"/>
    <property type="project" value="UniProtKB-EC"/>
</dbReference>
<evidence type="ECO:0000313" key="11">
    <source>
        <dbReference type="EMBL" id="CAF3832203.1"/>
    </source>
</evidence>
<evidence type="ECO:0000256" key="8">
    <source>
        <dbReference type="ARBA" id="ARBA00023026"/>
    </source>
</evidence>
<dbReference type="AlphaFoldDB" id="A0A8S2K0A8"/>
<dbReference type="EMBL" id="CAJOBJ010000589">
    <property type="protein sequence ID" value="CAF3832203.1"/>
    <property type="molecule type" value="Genomic_DNA"/>
</dbReference>
<evidence type="ECO:0000256" key="4">
    <source>
        <dbReference type="ARBA" id="ARBA00022656"/>
    </source>
</evidence>
<dbReference type="PANTHER" id="PTHR10339:SF25">
    <property type="entry name" value="SECRETED EXOENZYME S"/>
    <property type="match status" value="1"/>
</dbReference>
<dbReference type="Gene3D" id="3.80.10.10">
    <property type="entry name" value="Ribonuclease Inhibitor"/>
    <property type="match status" value="1"/>
</dbReference>
<sequence>MNPLHNKSGIFLEAVTSHDASTVPASQHNSETTEVMQKYQRIARFSDISEERQQSIKPSTVMMSMDDNINVPLVSLDKAVEPLRSFLHNIGDYVELAKRKCDGLNVLGLSQDQLASITLYTMDWKPHDKCLYFALNSTLRMANKDALKPWLLYIKLIFTALSVLPAVRKTVFRGIKKDMSKEYPIGSTFVWWGFSSCTTTITTLEADSFFGKTETRTLFSIECETGRSIQSYSAYKNENEILIPAGTQFTVVAVLPVPPNVHIIQIKEVRSSLFSQLGNSPAYQNLKLEKLIDQCETIGSELNLSYFGEINDADMLIVVDRALRRKQCSMIYLGNNNIKSEGARILANELSENASLSGIYLGNNPIGDEGQVNLLVLTIVLLTISTRASHYRGGSFSWTIQDASNNSITNQTNVPARITQRHSWRRSFGKNHFCDKNTIASSGLIGKGELISSISTQNTILAKGQCTDFNEQFDYSSGEISTLVTVPMRNIIEYAYAYQGCCWIALLPPETGSGKLNNSPIPAMNPIVELQIGKVHLIQIPMADSDGDRLRCR</sequence>
<comment type="catalytic activity">
    <reaction evidence="9 10">
        <text>L-arginyl-[protein] + NAD(+) = N(omega)-(ADP-D-ribosyl)-L-arginyl-[protein] + nicotinamide + H(+)</text>
        <dbReference type="Rhea" id="RHEA:19149"/>
        <dbReference type="Rhea" id="RHEA-COMP:10532"/>
        <dbReference type="Rhea" id="RHEA-COMP:15087"/>
        <dbReference type="ChEBI" id="CHEBI:15378"/>
        <dbReference type="ChEBI" id="CHEBI:17154"/>
        <dbReference type="ChEBI" id="CHEBI:29965"/>
        <dbReference type="ChEBI" id="CHEBI:57540"/>
        <dbReference type="ChEBI" id="CHEBI:142554"/>
        <dbReference type="EC" id="2.4.2.31"/>
    </reaction>
</comment>
<keyword evidence="10" id="KW-0520">NAD</keyword>
<evidence type="ECO:0000256" key="6">
    <source>
        <dbReference type="ARBA" id="ARBA00022679"/>
    </source>
</evidence>